<dbReference type="AlphaFoldDB" id="A0A0A8Y4R9"/>
<reference evidence="1" key="1">
    <citation type="submission" date="2014-09" db="EMBL/GenBank/DDBJ databases">
        <authorList>
            <person name="Magalhaes I.L.F."/>
            <person name="Oliveira U."/>
            <person name="Santos F.R."/>
            <person name="Vidigal T.H.D.A."/>
            <person name="Brescovit A.D."/>
            <person name="Santos A.J."/>
        </authorList>
    </citation>
    <scope>NUCLEOTIDE SEQUENCE</scope>
    <source>
        <tissue evidence="1">Shoot tissue taken approximately 20 cm above the soil surface</tissue>
    </source>
</reference>
<protein>
    <submittedName>
        <fullName evidence="1">Uncharacterized protein</fullName>
    </submittedName>
</protein>
<accession>A0A0A8Y4R9</accession>
<proteinExistence type="predicted"/>
<reference evidence="1" key="2">
    <citation type="journal article" date="2015" name="Data Brief">
        <title>Shoot transcriptome of the giant reed, Arundo donax.</title>
        <authorList>
            <person name="Barrero R.A."/>
            <person name="Guerrero F.D."/>
            <person name="Moolhuijzen P."/>
            <person name="Goolsby J.A."/>
            <person name="Tidwell J."/>
            <person name="Bellgard S.E."/>
            <person name="Bellgard M.I."/>
        </authorList>
    </citation>
    <scope>NUCLEOTIDE SEQUENCE</scope>
    <source>
        <tissue evidence="1">Shoot tissue taken approximately 20 cm above the soil surface</tissue>
    </source>
</reference>
<evidence type="ECO:0000313" key="1">
    <source>
        <dbReference type="EMBL" id="JAD19673.1"/>
    </source>
</evidence>
<name>A0A0A8Y4R9_ARUDO</name>
<organism evidence="1">
    <name type="scientific">Arundo donax</name>
    <name type="common">Giant reed</name>
    <name type="synonym">Donax arundinaceus</name>
    <dbReference type="NCBI Taxonomy" id="35708"/>
    <lineage>
        <taxon>Eukaryota</taxon>
        <taxon>Viridiplantae</taxon>
        <taxon>Streptophyta</taxon>
        <taxon>Embryophyta</taxon>
        <taxon>Tracheophyta</taxon>
        <taxon>Spermatophyta</taxon>
        <taxon>Magnoliopsida</taxon>
        <taxon>Liliopsida</taxon>
        <taxon>Poales</taxon>
        <taxon>Poaceae</taxon>
        <taxon>PACMAD clade</taxon>
        <taxon>Arundinoideae</taxon>
        <taxon>Arundineae</taxon>
        <taxon>Arundo</taxon>
    </lineage>
</organism>
<dbReference type="EMBL" id="GBRH01278222">
    <property type="protein sequence ID" value="JAD19673.1"/>
    <property type="molecule type" value="Transcribed_RNA"/>
</dbReference>
<sequence>MINFCWIAICLLVFSPSELSMISSI</sequence>